<proteinExistence type="predicted"/>
<accession>A0A085YYB3</accession>
<gene>
    <name evidence="1" type="ORF">IX38_21195</name>
</gene>
<dbReference type="AlphaFoldDB" id="A0A085YYB3"/>
<dbReference type="eggNOG" id="COG4335">
    <property type="taxonomic scope" value="Bacteria"/>
</dbReference>
<sequence length="85" mass="10078">MPRLSFYIKYQLSNYKQIEGSTLVILIAILKDWANNEDANIRRFAGKTNPQFIDEVCKRWKKESPTKETEYIIKKALRTIEKINL</sequence>
<name>A0A085YYB3_9FLAO</name>
<dbReference type="EMBL" id="JPRO01000028">
    <property type="protein sequence ID" value="KFE97176.1"/>
    <property type="molecule type" value="Genomic_DNA"/>
</dbReference>
<dbReference type="Proteomes" id="UP000028703">
    <property type="component" value="Unassembled WGS sequence"/>
</dbReference>
<evidence type="ECO:0000313" key="2">
    <source>
        <dbReference type="Proteomes" id="UP000028703"/>
    </source>
</evidence>
<keyword evidence="2" id="KW-1185">Reference proteome</keyword>
<dbReference type="STRING" id="421531.IX38_21195"/>
<evidence type="ECO:0000313" key="1">
    <source>
        <dbReference type="EMBL" id="KFE97176.1"/>
    </source>
</evidence>
<reference evidence="1 2" key="1">
    <citation type="submission" date="2014-07" db="EMBL/GenBank/DDBJ databases">
        <title>Genome of Chryseobacterium luteum DSM 18605.</title>
        <authorList>
            <person name="Stropko S.J."/>
            <person name="Pipes S.E."/>
            <person name="Newman J.D."/>
        </authorList>
    </citation>
    <scope>NUCLEOTIDE SEQUENCE [LARGE SCALE GENOMIC DNA]</scope>
    <source>
        <strain evidence="1 2">DSM 18605</strain>
    </source>
</reference>
<protein>
    <submittedName>
        <fullName evidence="1">Uncharacterized protein</fullName>
    </submittedName>
</protein>
<comment type="caution">
    <text evidence="1">The sequence shown here is derived from an EMBL/GenBank/DDBJ whole genome shotgun (WGS) entry which is preliminary data.</text>
</comment>
<organism evidence="1 2">
    <name type="scientific">Chryseobacterium luteum</name>
    <dbReference type="NCBI Taxonomy" id="421531"/>
    <lineage>
        <taxon>Bacteria</taxon>
        <taxon>Pseudomonadati</taxon>
        <taxon>Bacteroidota</taxon>
        <taxon>Flavobacteriia</taxon>
        <taxon>Flavobacteriales</taxon>
        <taxon>Weeksellaceae</taxon>
        <taxon>Chryseobacterium group</taxon>
        <taxon>Chryseobacterium</taxon>
    </lineage>
</organism>